<comment type="caution">
    <text evidence="1">The sequence shown here is derived from an EMBL/GenBank/DDBJ whole genome shotgun (WGS) entry which is preliminary data.</text>
</comment>
<organism evidence="1 2">
    <name type="scientific">Merluccius polli</name>
    <name type="common">Benguela hake</name>
    <name type="synonym">Merluccius cadenati</name>
    <dbReference type="NCBI Taxonomy" id="89951"/>
    <lineage>
        <taxon>Eukaryota</taxon>
        <taxon>Metazoa</taxon>
        <taxon>Chordata</taxon>
        <taxon>Craniata</taxon>
        <taxon>Vertebrata</taxon>
        <taxon>Euteleostomi</taxon>
        <taxon>Actinopterygii</taxon>
        <taxon>Neopterygii</taxon>
        <taxon>Teleostei</taxon>
        <taxon>Neoteleostei</taxon>
        <taxon>Acanthomorphata</taxon>
        <taxon>Zeiogadaria</taxon>
        <taxon>Gadariae</taxon>
        <taxon>Gadiformes</taxon>
        <taxon>Gadoidei</taxon>
        <taxon>Merlucciidae</taxon>
        <taxon>Merluccius</taxon>
    </lineage>
</organism>
<protein>
    <submittedName>
        <fullName evidence="1">Uncharacterized protein</fullName>
    </submittedName>
</protein>
<dbReference type="AlphaFoldDB" id="A0AA47MAA9"/>
<dbReference type="Proteomes" id="UP001174136">
    <property type="component" value="Unassembled WGS sequence"/>
</dbReference>
<dbReference type="EMBL" id="JAOPHQ010005145">
    <property type="protein sequence ID" value="KAK0136538.1"/>
    <property type="molecule type" value="Genomic_DNA"/>
</dbReference>
<gene>
    <name evidence="1" type="ORF">N1851_027353</name>
</gene>
<keyword evidence="2" id="KW-1185">Reference proteome</keyword>
<reference evidence="1" key="1">
    <citation type="journal article" date="2023" name="Front. Mar. Sci.">
        <title>A new Merluccius polli reference genome to investigate the effects of global change in West African waters.</title>
        <authorList>
            <person name="Mateo J.L."/>
            <person name="Blanco-Fernandez C."/>
            <person name="Garcia-Vazquez E."/>
            <person name="Machado-Schiaffino G."/>
        </authorList>
    </citation>
    <scope>NUCLEOTIDE SEQUENCE</scope>
    <source>
        <strain evidence="1">C29</strain>
        <tissue evidence="1">Fin</tissue>
    </source>
</reference>
<accession>A0AA47MAA9</accession>
<evidence type="ECO:0000313" key="2">
    <source>
        <dbReference type="Proteomes" id="UP001174136"/>
    </source>
</evidence>
<name>A0AA47MAA9_MERPO</name>
<proteinExistence type="predicted"/>
<evidence type="ECO:0000313" key="1">
    <source>
        <dbReference type="EMBL" id="KAK0136538.1"/>
    </source>
</evidence>
<sequence length="97" mass="11516">MSCMYRTCSNCKHKTFHTTLDPSTKGNVNIWEERVTRSVPITKKCKDGSTEEKEVRNVLIEKRHTSVEMLVDLIQDHIYNIKHQFERLRRLRDADPE</sequence>